<evidence type="ECO:0000313" key="2">
    <source>
        <dbReference type="EMBL" id="MBK1643142.1"/>
    </source>
</evidence>
<feature type="transmembrane region" description="Helical" evidence="1">
    <location>
        <begin position="70"/>
        <end position="90"/>
    </location>
</feature>
<reference evidence="2 3" key="1">
    <citation type="journal article" date="2020" name="Microorganisms">
        <title>Osmotic Adaptation and Compatible Solute Biosynthesis of Phototrophic Bacteria as Revealed from Genome Analyses.</title>
        <authorList>
            <person name="Imhoff J.F."/>
            <person name="Rahn T."/>
            <person name="Kunzel S."/>
            <person name="Keller A."/>
            <person name="Neulinger S.C."/>
        </authorList>
    </citation>
    <scope>NUCLEOTIDE SEQUENCE [LARGE SCALE GENOMIC DNA]</scope>
    <source>
        <strain evidence="2 3">DSM 21303</strain>
    </source>
</reference>
<sequence length="162" mass="17968">MDKNKALFEAMALQAEASGLDRVETMAYFSNQGLPLEVVTRMDSLWDQTVKVGEVILNIGKIILLKLVQFVRANPNMAIGFAIGLALGMLTNAVPYIGPIIAPIMTFLLTAMTALRGHRLDKVLRGEYVGDSIIEDLITITKQFWSLLWDILNVIVIEPVRP</sequence>
<evidence type="ECO:0000313" key="3">
    <source>
        <dbReference type="Proteomes" id="UP001138802"/>
    </source>
</evidence>
<feature type="transmembrane region" description="Helical" evidence="1">
    <location>
        <begin position="96"/>
        <end position="115"/>
    </location>
</feature>
<name>A0A9X1B6Z1_9GAMM</name>
<dbReference type="Proteomes" id="UP001138802">
    <property type="component" value="Unassembled WGS sequence"/>
</dbReference>
<organism evidence="2 3">
    <name type="scientific">Thiocapsa imhoffii</name>
    <dbReference type="NCBI Taxonomy" id="382777"/>
    <lineage>
        <taxon>Bacteria</taxon>
        <taxon>Pseudomonadati</taxon>
        <taxon>Pseudomonadota</taxon>
        <taxon>Gammaproteobacteria</taxon>
        <taxon>Chromatiales</taxon>
        <taxon>Chromatiaceae</taxon>
        <taxon>Thiocapsa</taxon>
    </lineage>
</organism>
<dbReference type="AlphaFoldDB" id="A0A9X1B6Z1"/>
<keyword evidence="1" id="KW-0812">Transmembrane</keyword>
<evidence type="ECO:0000256" key="1">
    <source>
        <dbReference type="SAM" id="Phobius"/>
    </source>
</evidence>
<protein>
    <submittedName>
        <fullName evidence="2">Uncharacterized protein</fullName>
    </submittedName>
</protein>
<proteinExistence type="predicted"/>
<comment type="caution">
    <text evidence="2">The sequence shown here is derived from an EMBL/GenBank/DDBJ whole genome shotgun (WGS) entry which is preliminary data.</text>
</comment>
<gene>
    <name evidence="2" type="ORF">CKO25_00425</name>
</gene>
<keyword evidence="1" id="KW-1133">Transmembrane helix</keyword>
<accession>A0A9X1B6Z1</accession>
<dbReference type="RefSeq" id="WP_200385942.1">
    <property type="nucleotide sequence ID" value="NZ_NRSD01000001.1"/>
</dbReference>
<keyword evidence="1" id="KW-0472">Membrane</keyword>
<dbReference type="EMBL" id="NRSD01000001">
    <property type="protein sequence ID" value="MBK1643142.1"/>
    <property type="molecule type" value="Genomic_DNA"/>
</dbReference>
<keyword evidence="3" id="KW-1185">Reference proteome</keyword>